<sequence length="165" mass="16267">MPALFALATSVGLLAVLDTWLFVVPLATFLPGLVWISFIAWGCHFHSGGGVKGSTTAVVGMSFGALVGMVAVMLASGPLAGAGNFAAPIAVGLGAAVICLASAVSLLSTIPASVYGFAAIAGPILLANLAPEKAIIPTIVSVIIGAIFGLVSEHLANALTKKAAA</sequence>
<gene>
    <name evidence="2" type="ORF">KK137_14485</name>
</gene>
<reference evidence="2 3" key="1">
    <citation type="submission" date="2021-05" db="EMBL/GenBank/DDBJ databases">
        <title>Croceibacterium sp. LX-88 genome sequence.</title>
        <authorList>
            <person name="Luo X."/>
        </authorList>
    </citation>
    <scope>NUCLEOTIDE SEQUENCE [LARGE SCALE GENOMIC DNA]</scope>
    <source>
        <strain evidence="2 3">LX-88</strain>
    </source>
</reference>
<name>A0ABS5W720_9SPHN</name>
<feature type="transmembrane region" description="Helical" evidence="1">
    <location>
        <begin position="55"/>
        <end position="79"/>
    </location>
</feature>
<dbReference type="Pfam" id="PF06496">
    <property type="entry name" value="DUF1097"/>
    <property type="match status" value="1"/>
</dbReference>
<keyword evidence="1" id="KW-0812">Transmembrane</keyword>
<keyword evidence="1" id="KW-1133">Transmembrane helix</keyword>
<dbReference type="EMBL" id="JAHFVK010000002">
    <property type="protein sequence ID" value="MBT2135542.1"/>
    <property type="molecule type" value="Genomic_DNA"/>
</dbReference>
<dbReference type="Proteomes" id="UP000811255">
    <property type="component" value="Unassembled WGS sequence"/>
</dbReference>
<feature type="transmembrane region" description="Helical" evidence="1">
    <location>
        <begin position="136"/>
        <end position="156"/>
    </location>
</feature>
<dbReference type="RefSeq" id="WP_214537244.1">
    <property type="nucleotide sequence ID" value="NZ_JAHFVK010000002.1"/>
</dbReference>
<keyword evidence="3" id="KW-1185">Reference proteome</keyword>
<proteinExistence type="predicted"/>
<dbReference type="InterPro" id="IPR009476">
    <property type="entry name" value="DUF1097"/>
</dbReference>
<feature type="transmembrane region" description="Helical" evidence="1">
    <location>
        <begin position="114"/>
        <end position="130"/>
    </location>
</feature>
<accession>A0ABS5W720</accession>
<evidence type="ECO:0000313" key="2">
    <source>
        <dbReference type="EMBL" id="MBT2135542.1"/>
    </source>
</evidence>
<organism evidence="2 3">
    <name type="scientific">Croceibacterium selenioxidans</name>
    <dbReference type="NCBI Taxonomy" id="2838833"/>
    <lineage>
        <taxon>Bacteria</taxon>
        <taxon>Pseudomonadati</taxon>
        <taxon>Pseudomonadota</taxon>
        <taxon>Alphaproteobacteria</taxon>
        <taxon>Sphingomonadales</taxon>
        <taxon>Erythrobacteraceae</taxon>
        <taxon>Croceibacterium</taxon>
    </lineage>
</organism>
<protein>
    <submittedName>
        <fullName evidence="2">DUF1097 family protein</fullName>
    </submittedName>
</protein>
<evidence type="ECO:0000256" key="1">
    <source>
        <dbReference type="SAM" id="Phobius"/>
    </source>
</evidence>
<feature type="transmembrane region" description="Helical" evidence="1">
    <location>
        <begin position="20"/>
        <end position="43"/>
    </location>
</feature>
<feature type="transmembrane region" description="Helical" evidence="1">
    <location>
        <begin position="85"/>
        <end position="107"/>
    </location>
</feature>
<comment type="caution">
    <text evidence="2">The sequence shown here is derived from an EMBL/GenBank/DDBJ whole genome shotgun (WGS) entry which is preliminary data.</text>
</comment>
<evidence type="ECO:0000313" key="3">
    <source>
        <dbReference type="Proteomes" id="UP000811255"/>
    </source>
</evidence>
<keyword evidence="1" id="KW-0472">Membrane</keyword>